<protein>
    <submittedName>
        <fullName evidence="2">DUF3833 domain-containing protein</fullName>
    </submittedName>
</protein>
<name>A0A975UB16_9VIBR</name>
<dbReference type="KEGG" id="vos:KNV97_09365"/>
<evidence type="ECO:0000313" key="2">
    <source>
        <dbReference type="EMBL" id="QXO18460.1"/>
    </source>
</evidence>
<dbReference type="InterPro" id="IPR024409">
    <property type="entry name" value="DUF3833"/>
</dbReference>
<dbReference type="AlphaFoldDB" id="A0A975UB16"/>
<feature type="chain" id="PRO_5037754529" evidence="1">
    <location>
        <begin position="24"/>
        <end position="180"/>
    </location>
</feature>
<evidence type="ECO:0000256" key="1">
    <source>
        <dbReference type="SAM" id="SignalP"/>
    </source>
</evidence>
<dbReference type="PROSITE" id="PS51257">
    <property type="entry name" value="PROKAR_LIPOPROTEIN"/>
    <property type="match status" value="1"/>
</dbReference>
<gene>
    <name evidence="2" type="ORF">KNV97_09365</name>
</gene>
<organism evidence="2 3">
    <name type="scientific">Vibrio ostreae</name>
    <dbReference type="NCBI Taxonomy" id="2841925"/>
    <lineage>
        <taxon>Bacteria</taxon>
        <taxon>Pseudomonadati</taxon>
        <taxon>Pseudomonadota</taxon>
        <taxon>Gammaproteobacteria</taxon>
        <taxon>Vibrionales</taxon>
        <taxon>Vibrionaceae</taxon>
        <taxon>Vibrio</taxon>
    </lineage>
</organism>
<dbReference type="EMBL" id="CP076643">
    <property type="protein sequence ID" value="QXO18460.1"/>
    <property type="molecule type" value="Genomic_DNA"/>
</dbReference>
<dbReference type="Pfam" id="PF12915">
    <property type="entry name" value="DUF3833"/>
    <property type="match status" value="1"/>
</dbReference>
<dbReference type="RefSeq" id="WP_136484437.1">
    <property type="nucleotide sequence ID" value="NZ_CP076643.1"/>
</dbReference>
<feature type="signal peptide" evidence="1">
    <location>
        <begin position="1"/>
        <end position="23"/>
    </location>
</feature>
<dbReference type="Proteomes" id="UP000694232">
    <property type="component" value="Chromosome 1"/>
</dbReference>
<accession>A0A975UB16</accession>
<reference evidence="2" key="1">
    <citation type="submission" date="2021-06" db="EMBL/GenBank/DDBJ databases">
        <title>Vibrio nov. sp., novel gut bacterium isolated from Yellow Sea oyster.</title>
        <authorList>
            <person name="Muhammad N."/>
            <person name="Nguyen T.H."/>
            <person name="Lee Y.-J."/>
            <person name="Ko J."/>
            <person name="Kim S.-G."/>
        </authorList>
    </citation>
    <scope>NUCLEOTIDE SEQUENCE</scope>
    <source>
        <strain evidence="2">OG9-811</strain>
    </source>
</reference>
<keyword evidence="3" id="KW-1185">Reference proteome</keyword>
<evidence type="ECO:0000313" key="3">
    <source>
        <dbReference type="Proteomes" id="UP000694232"/>
    </source>
</evidence>
<keyword evidence="1" id="KW-0732">Signal</keyword>
<sequence>MTSTAKLWWVVRAWLLMAATMLAGCSAELKDYKASQPTFDLFGYFSGHTQAWGMVQDYTDKQTRRFEVDIVGTVSGDVLTLVEDFEFDDGEQSQRIWTITRTGEGMYQGQADDIIGVATGQEIGNALQWQYDFLLKTDDSEIEVTFDDWMYRQDETRLFNVTTIRKFGIEVGKVTLFFSK</sequence>
<proteinExistence type="predicted"/>